<dbReference type="Pfam" id="PF05737">
    <property type="entry name" value="Collagen_bind"/>
    <property type="match status" value="1"/>
</dbReference>
<dbReference type="EMBL" id="FOLI01000007">
    <property type="protein sequence ID" value="SFC17934.1"/>
    <property type="molecule type" value="Genomic_DNA"/>
</dbReference>
<dbReference type="InterPro" id="IPR011252">
    <property type="entry name" value="Fibrogen-bd_dom1"/>
</dbReference>
<dbReference type="Gene3D" id="2.60.40.1280">
    <property type="match status" value="1"/>
</dbReference>
<dbReference type="InterPro" id="IPR041171">
    <property type="entry name" value="SDR_Ig"/>
</dbReference>
<evidence type="ECO:0000256" key="1">
    <source>
        <dbReference type="ARBA" id="ARBA00004168"/>
    </source>
</evidence>
<evidence type="ECO:0000259" key="10">
    <source>
        <dbReference type="Pfam" id="PF05738"/>
    </source>
</evidence>
<evidence type="ECO:0000256" key="8">
    <source>
        <dbReference type="SAM" id="SignalP"/>
    </source>
</evidence>
<feature type="domain" description="SDR-like Ig" evidence="11">
    <location>
        <begin position="56"/>
        <end position="154"/>
    </location>
</feature>
<organism evidence="12 13">
    <name type="scientific">Fructobacillus durionis</name>
    <dbReference type="NCBI Taxonomy" id="283737"/>
    <lineage>
        <taxon>Bacteria</taxon>
        <taxon>Bacillati</taxon>
        <taxon>Bacillota</taxon>
        <taxon>Bacilli</taxon>
        <taxon>Lactobacillales</taxon>
        <taxon>Lactobacillaceae</taxon>
        <taxon>Fructobacillus</taxon>
    </lineage>
</organism>
<dbReference type="AlphaFoldDB" id="A0A1I1H1Y9"/>
<dbReference type="Gene3D" id="2.60.40.1140">
    <property type="entry name" value="Collagen-binding surface protein Cna, B-type domain"/>
    <property type="match status" value="1"/>
</dbReference>
<feature type="compositionally biased region" description="Low complexity" evidence="6">
    <location>
        <begin position="421"/>
        <end position="433"/>
    </location>
</feature>
<keyword evidence="13" id="KW-1185">Reference proteome</keyword>
<keyword evidence="12" id="KW-0176">Collagen</keyword>
<name>A0A1I1H1Y9_9LACO</name>
<dbReference type="Pfam" id="PF17961">
    <property type="entry name" value="Big_8"/>
    <property type="match status" value="1"/>
</dbReference>
<keyword evidence="2" id="KW-0134">Cell wall</keyword>
<evidence type="ECO:0000259" key="9">
    <source>
        <dbReference type="Pfam" id="PF05737"/>
    </source>
</evidence>
<evidence type="ECO:0000256" key="3">
    <source>
        <dbReference type="ARBA" id="ARBA00022525"/>
    </source>
</evidence>
<feature type="signal peptide" evidence="8">
    <location>
        <begin position="1"/>
        <end position="33"/>
    </location>
</feature>
<dbReference type="OrthoDB" id="1744455at2"/>
<dbReference type="GO" id="GO:0007155">
    <property type="term" value="P:cell adhesion"/>
    <property type="evidence" value="ECO:0007669"/>
    <property type="project" value="InterPro"/>
</dbReference>
<dbReference type="InterPro" id="IPR008454">
    <property type="entry name" value="Collagen-bd_Cna-like_B-typ_dom"/>
</dbReference>
<comment type="subcellular location">
    <subcellularLocation>
        <location evidence="1">Secreted</location>
        <location evidence="1">Cell wall</location>
        <topology evidence="1">Peptidoglycan-anchor</topology>
    </subcellularLocation>
</comment>
<dbReference type="SUPFAM" id="SSF49478">
    <property type="entry name" value="Cna protein B-type domain"/>
    <property type="match status" value="1"/>
</dbReference>
<feature type="chain" id="PRO_5011435293" evidence="8">
    <location>
        <begin position="34"/>
        <end position="504"/>
    </location>
</feature>
<evidence type="ECO:0000256" key="5">
    <source>
        <dbReference type="ARBA" id="ARBA00023088"/>
    </source>
</evidence>
<evidence type="ECO:0000256" key="7">
    <source>
        <dbReference type="SAM" id="Phobius"/>
    </source>
</evidence>
<dbReference type="Proteomes" id="UP000199376">
    <property type="component" value="Unassembled WGS sequence"/>
</dbReference>
<dbReference type="InterPro" id="IPR008966">
    <property type="entry name" value="Adhesion_dom_sf"/>
</dbReference>
<dbReference type="CDD" id="cd00222">
    <property type="entry name" value="CollagenBindB"/>
    <property type="match status" value="1"/>
</dbReference>
<reference evidence="13" key="1">
    <citation type="submission" date="2016-10" db="EMBL/GenBank/DDBJ databases">
        <authorList>
            <person name="Varghese N."/>
            <person name="Submissions S."/>
        </authorList>
    </citation>
    <scope>NUCLEOTIDE SEQUENCE [LARGE SCALE GENOMIC DNA]</scope>
    <source>
        <strain evidence="13">DSM 19113</strain>
    </source>
</reference>
<feature type="domain" description="CNA-B" evidence="10">
    <location>
        <begin position="337"/>
        <end position="419"/>
    </location>
</feature>
<feature type="transmembrane region" description="Helical" evidence="7">
    <location>
        <begin position="483"/>
        <end position="501"/>
    </location>
</feature>
<feature type="domain" description="Collagen binding" evidence="9">
    <location>
        <begin position="190"/>
        <end position="316"/>
    </location>
</feature>
<feature type="region of interest" description="Disordered" evidence="6">
    <location>
        <begin position="413"/>
        <end position="473"/>
    </location>
</feature>
<keyword evidence="3" id="KW-0964">Secreted</keyword>
<evidence type="ECO:0000313" key="12">
    <source>
        <dbReference type="EMBL" id="SFC17934.1"/>
    </source>
</evidence>
<accession>A0A1I1H1Y9</accession>
<evidence type="ECO:0000256" key="4">
    <source>
        <dbReference type="ARBA" id="ARBA00022729"/>
    </source>
</evidence>
<proteinExistence type="predicted"/>
<dbReference type="Gene3D" id="2.60.40.740">
    <property type="match status" value="1"/>
</dbReference>
<protein>
    <submittedName>
        <fullName evidence="12">Collagen binding domain-containing protein</fullName>
    </submittedName>
</protein>
<evidence type="ECO:0000256" key="6">
    <source>
        <dbReference type="SAM" id="MobiDB-lite"/>
    </source>
</evidence>
<dbReference type="Pfam" id="PF05738">
    <property type="entry name" value="Cna_B"/>
    <property type="match status" value="1"/>
</dbReference>
<dbReference type="GO" id="GO:0005518">
    <property type="term" value="F:collagen binding"/>
    <property type="evidence" value="ECO:0007669"/>
    <property type="project" value="InterPro"/>
</dbReference>
<evidence type="ECO:0000313" key="13">
    <source>
        <dbReference type="Proteomes" id="UP000199376"/>
    </source>
</evidence>
<evidence type="ECO:0000259" key="11">
    <source>
        <dbReference type="Pfam" id="PF17961"/>
    </source>
</evidence>
<keyword evidence="7" id="KW-0472">Membrane</keyword>
<keyword evidence="4 8" id="KW-0732">Signal</keyword>
<evidence type="ECO:0000256" key="2">
    <source>
        <dbReference type="ARBA" id="ARBA00022512"/>
    </source>
</evidence>
<sequence>MIIKKQRQCLFFFILTALTMGAIVFSQNNQVFASDNQYITNVKLTDYTNPKANGNYDQHDSMKVEYTFKIPTGSLSENNKTFDAVLPEQFTLTRDVQFEIKSSDGSKTLGEAVADPTTNTIHVTMADDVVNDNATRDVSGSMWFLANWNMEKVDAGVQVPIHWNIPGSDNIKPGETVVVINPDNGPGKDQVLTKFGVYDPRDPTLIRWTVIVNAGCEHVDNAVVTDESLNNQKLVNEAIYPFVILRGDYENGKFKAKGSVDSSNIIRDSDTKFHVNLGNIDDTYQIYYYTRITDNGKANKYGNKVDLTGSNFQKKELTVWTADYAGGGTADNGKTSVSGKKTWNDNNNQDKIRPDSITVHLLANGKVVKTTTVTAADNWEYTFDDLPKSDNGEEITYTVSEDPVSGYSSSINGFDITNTHVPGTPSVPNTPNTPSTPTPAPAPGKKNVLPATGGDEPASESTPAQEQKTSVLPATAKQASSTAILGLIFTLASASAAVFITRKH</sequence>
<keyword evidence="7" id="KW-0812">Transmembrane</keyword>
<keyword evidence="5" id="KW-0572">Peptidoglycan-anchor</keyword>
<dbReference type="RefSeq" id="WP_091503050.1">
    <property type="nucleotide sequence ID" value="NZ_FOLI01000007.1"/>
</dbReference>
<dbReference type="SUPFAM" id="SSF49401">
    <property type="entry name" value="Bacterial adhesins"/>
    <property type="match status" value="2"/>
</dbReference>
<keyword evidence="7" id="KW-1133">Transmembrane helix</keyword>
<gene>
    <name evidence="12" type="ORF">SAMN05660453_1233</name>
</gene>
<dbReference type="STRING" id="283737.SAMN05660453_1233"/>
<feature type="compositionally biased region" description="Polar residues" evidence="6">
    <location>
        <begin position="459"/>
        <end position="473"/>
    </location>
</feature>
<dbReference type="InterPro" id="IPR008456">
    <property type="entry name" value="Collagen-bd_dom"/>
</dbReference>